<dbReference type="AlphaFoldDB" id="A0A6B2JTS7"/>
<dbReference type="Proteomes" id="UP000474757">
    <property type="component" value="Unassembled WGS sequence"/>
</dbReference>
<sequence length="253" mass="26874">MIAALPMYQRAENAAAHAVLWALIRDGLRVRGIEAPEALDVETDHMEVWGRPDLVLSQICNLPYRAVYRERVTLIGASDYGLKDCAPGYYYSYFVVPKDDPASRPEEAAGYPLDHNDGLSQSGWGAAQLWAAERGFAFPAGKATGAHSASLARLAEGRGRLAAIDAVTWRNLERWAPEQVAAVKIIGRTGASPGQSFITRAGEDPAPYSAAIAEAIGALPAEEAATLGLKGIVPLPASAYDLPLPPKPEASAA</sequence>
<dbReference type="Gene3D" id="3.40.190.10">
    <property type="entry name" value="Periplasmic binding protein-like II"/>
    <property type="match status" value="1"/>
</dbReference>
<comment type="caution">
    <text evidence="1">The sequence shown here is derived from an EMBL/GenBank/DDBJ whole genome shotgun (WGS) entry which is preliminary data.</text>
</comment>
<dbReference type="PANTHER" id="PTHR35841">
    <property type="entry name" value="PHOSPHONATES-BINDING PERIPLASMIC PROTEIN"/>
    <property type="match status" value="1"/>
</dbReference>
<evidence type="ECO:0000313" key="2">
    <source>
        <dbReference type="Proteomes" id="UP000474757"/>
    </source>
</evidence>
<name>A0A6B2JTS7_9RHOB</name>
<proteinExistence type="predicted"/>
<dbReference type="PANTHER" id="PTHR35841:SF1">
    <property type="entry name" value="PHOSPHONATES-BINDING PERIPLASMIC PROTEIN"/>
    <property type="match status" value="1"/>
</dbReference>
<dbReference type="RefSeq" id="WP_163893977.1">
    <property type="nucleotide sequence ID" value="NZ_JAAFYS010000003.1"/>
</dbReference>
<accession>A0A6B2JTS7</accession>
<evidence type="ECO:0000313" key="1">
    <source>
        <dbReference type="EMBL" id="NDV01688.1"/>
    </source>
</evidence>
<dbReference type="EMBL" id="JAAGAB010000003">
    <property type="protein sequence ID" value="NDV01688.1"/>
    <property type="molecule type" value="Genomic_DNA"/>
</dbReference>
<dbReference type="SUPFAM" id="SSF53850">
    <property type="entry name" value="Periplasmic binding protein-like II"/>
    <property type="match status" value="1"/>
</dbReference>
<dbReference type="Pfam" id="PF12974">
    <property type="entry name" value="Phosphonate-bd"/>
    <property type="match status" value="1"/>
</dbReference>
<gene>
    <name evidence="1" type="ORF">GZA08_12010</name>
</gene>
<reference evidence="1 2" key="1">
    <citation type="submission" date="2020-02" db="EMBL/GenBank/DDBJ databases">
        <title>Pseudoroseicyclus tamarix, sp. nov., isolated from offshore sediment of a Tamarix chinensis forest.</title>
        <authorList>
            <person name="Gai Y."/>
        </authorList>
    </citation>
    <scope>NUCLEOTIDE SEQUENCE [LARGE SCALE GENOMIC DNA]</scope>
    <source>
        <strain evidence="1 2">CLL3-39</strain>
    </source>
</reference>
<organism evidence="1 2">
    <name type="scientific">Pseudoroseicyclus tamaricis</name>
    <dbReference type="NCBI Taxonomy" id="2705421"/>
    <lineage>
        <taxon>Bacteria</taxon>
        <taxon>Pseudomonadati</taxon>
        <taxon>Pseudomonadota</taxon>
        <taxon>Alphaproteobacteria</taxon>
        <taxon>Rhodobacterales</taxon>
        <taxon>Paracoccaceae</taxon>
        <taxon>Pseudoroseicyclus</taxon>
    </lineage>
</organism>
<protein>
    <submittedName>
        <fullName evidence="1">Phosphate/phosphite/phosphonate ABC transporter substrate-binding protein</fullName>
    </submittedName>
</protein>
<keyword evidence="2" id="KW-1185">Reference proteome</keyword>